<evidence type="ECO:0000259" key="3">
    <source>
        <dbReference type="Pfam" id="PF16561"/>
    </source>
</evidence>
<gene>
    <name evidence="4" type="ORF">GMORB2_2512</name>
</gene>
<dbReference type="GO" id="GO:0005737">
    <property type="term" value="C:cytoplasm"/>
    <property type="evidence" value="ECO:0007669"/>
    <property type="project" value="TreeGrafter"/>
</dbReference>
<dbReference type="Gene3D" id="2.60.40.10">
    <property type="entry name" value="Immunoglobulins"/>
    <property type="match status" value="1"/>
</dbReference>
<dbReference type="PANTHER" id="PTHR10343:SF81">
    <property type="entry name" value="CRUCIFORM DNA-RECOGNIZING PROTEIN 1-RELATED"/>
    <property type="match status" value="1"/>
</dbReference>
<keyword evidence="4" id="KW-0418">Kinase</keyword>
<feature type="domain" description="AMP-activated protein kinase glycogen-binding" evidence="3">
    <location>
        <begin position="4"/>
        <end position="80"/>
    </location>
</feature>
<sequence length="763" mass="76850">MGSFTFKWEHSAEEVYVTGTFDNWTKSVKLDNVGGIFQKTVELDETQEKIYYKFVVDNNWTTNESAPIEPDHDGNLNNFLIPQQIASATHDTPVFISSAGPNSSAAKMAGEQPIESQDDISTPAEIPGGFPETPAEETVSVNPLPASAGAINPISLEPGEKIPDSFSAQDINKNVKLDKESYERSDALPVADSETPVIPRDVLPDVGTPLDESIVKSVGPGATSATLAGQVANEPKQSDAAVASNFINSVGPESTTASLASQVPEEPEKSVSGDHSAAKLAAISTVGAGATTASLAGQVPKESKGDDVPGVVKDSQTNTVQDSQDQVDAATPEAGNIPGTVDEKAQVEGEIEDEVPEATVSSEETAAQNTGDTAEKAGDSAETTDGSPAPIVGLAAATGAVAGSAGIATAALTGEGSKDSEETDESKVGEVPETVKESQDKAIVSSPEASAVPEKVEEKVQVPEAAVTPEGVSGQKPGGGISDSLLAAGGAAAAGVAGAATLAIAGKDAAIEKGAPLVNQAGAAAASAADNNLSDSMKQKLPDNIPDEVTRSISEAKKSPEAAASASAVEDKKAVESELLSEVERTPAEGESKVAQLETSADETVNPGSQQSDNKVDESKSSTSELGAGTAAAGDAATVGAGAAGIDSAYAGRSGTTESATESTNPTAGTTSATKSTSALGTTSTATEPAESAGTTSTTKPTEPVGTTIESATNGSSSKPAETTNGTTSNGDSSKPAKTTAGEGKKRGRFSTILSKIKHKILD</sequence>
<keyword evidence="5" id="KW-1185">Reference proteome</keyword>
<dbReference type="EMBL" id="JAANYQ010000014">
    <property type="protein sequence ID" value="KAF4121026.1"/>
    <property type="molecule type" value="Genomic_DNA"/>
</dbReference>
<evidence type="ECO:0000256" key="2">
    <source>
        <dbReference type="SAM" id="MobiDB-lite"/>
    </source>
</evidence>
<feature type="compositionally biased region" description="Low complexity" evidence="2">
    <location>
        <begin position="723"/>
        <end position="734"/>
    </location>
</feature>
<evidence type="ECO:0000313" key="5">
    <source>
        <dbReference type="Proteomes" id="UP000749293"/>
    </source>
</evidence>
<feature type="compositionally biased region" description="Polar residues" evidence="2">
    <location>
        <begin position="654"/>
        <end position="666"/>
    </location>
</feature>
<feature type="region of interest" description="Disordered" evidence="2">
    <location>
        <begin position="522"/>
        <end position="763"/>
    </location>
</feature>
<keyword evidence="4" id="KW-0808">Transferase</keyword>
<dbReference type="RefSeq" id="XP_035319678.1">
    <property type="nucleotide sequence ID" value="XM_035464492.1"/>
</dbReference>
<feature type="region of interest" description="Disordered" evidence="2">
    <location>
        <begin position="412"/>
        <end position="478"/>
    </location>
</feature>
<dbReference type="Proteomes" id="UP000749293">
    <property type="component" value="Unassembled WGS sequence"/>
</dbReference>
<dbReference type="CDD" id="cd02859">
    <property type="entry name" value="E_set_AMPKbeta_like_N"/>
    <property type="match status" value="1"/>
</dbReference>
<dbReference type="InterPro" id="IPR013783">
    <property type="entry name" value="Ig-like_fold"/>
</dbReference>
<feature type="compositionally biased region" description="Basic and acidic residues" evidence="2">
    <location>
        <begin position="569"/>
        <end position="592"/>
    </location>
</feature>
<protein>
    <submittedName>
        <fullName evidence="4">Protein kinase, AMP-activated, beta</fullName>
    </submittedName>
</protein>
<dbReference type="InterPro" id="IPR032640">
    <property type="entry name" value="AMPK1_CBM"/>
</dbReference>
<dbReference type="PANTHER" id="PTHR10343">
    <property type="entry name" value="5'-AMP-ACTIVATED PROTEIN KINASE , BETA SUBUNIT"/>
    <property type="match status" value="1"/>
</dbReference>
<organism evidence="4 5">
    <name type="scientific">Geosmithia morbida</name>
    <dbReference type="NCBI Taxonomy" id="1094350"/>
    <lineage>
        <taxon>Eukaryota</taxon>
        <taxon>Fungi</taxon>
        <taxon>Dikarya</taxon>
        <taxon>Ascomycota</taxon>
        <taxon>Pezizomycotina</taxon>
        <taxon>Sordariomycetes</taxon>
        <taxon>Hypocreomycetidae</taxon>
        <taxon>Hypocreales</taxon>
        <taxon>Bionectriaceae</taxon>
        <taxon>Geosmithia</taxon>
    </lineage>
</organism>
<dbReference type="GO" id="GO:0005634">
    <property type="term" value="C:nucleus"/>
    <property type="evidence" value="ECO:0007669"/>
    <property type="project" value="TreeGrafter"/>
</dbReference>
<feature type="compositionally biased region" description="Polar residues" evidence="2">
    <location>
        <begin position="708"/>
        <end position="722"/>
    </location>
</feature>
<dbReference type="SUPFAM" id="SSF81296">
    <property type="entry name" value="E set domains"/>
    <property type="match status" value="1"/>
</dbReference>
<comment type="similarity">
    <text evidence="1">Belongs to the CRP1/MDG1 family.</text>
</comment>
<feature type="compositionally biased region" description="Low complexity" evidence="2">
    <location>
        <begin position="627"/>
        <end position="645"/>
    </location>
</feature>
<feature type="compositionally biased region" description="Polar residues" evidence="2">
    <location>
        <begin position="314"/>
        <end position="326"/>
    </location>
</feature>
<dbReference type="GO" id="GO:0031588">
    <property type="term" value="C:nucleotide-activated protein kinase complex"/>
    <property type="evidence" value="ECO:0007669"/>
    <property type="project" value="TreeGrafter"/>
</dbReference>
<reference evidence="4" key="1">
    <citation type="submission" date="2020-03" db="EMBL/GenBank/DDBJ databases">
        <title>Site-based positive gene gene selection in Geosmithia morbida across the United States reveals a broad range of putative effectors and factors for local host and environmental adapation.</title>
        <authorList>
            <person name="Onufrak A."/>
            <person name="Murdoch R.W."/>
            <person name="Gazis R."/>
            <person name="Huff M."/>
            <person name="Staton M."/>
            <person name="Klingeman W."/>
            <person name="Hadziabdic D."/>
        </authorList>
    </citation>
    <scope>NUCLEOTIDE SEQUENCE</scope>
    <source>
        <strain evidence="4">1262</strain>
    </source>
</reference>
<feature type="compositionally biased region" description="Polar residues" evidence="2">
    <location>
        <begin position="250"/>
        <end position="261"/>
    </location>
</feature>
<dbReference type="AlphaFoldDB" id="A0A9P4YQ18"/>
<dbReference type="InterPro" id="IPR050827">
    <property type="entry name" value="CRP1_MDG1_kinase"/>
</dbReference>
<dbReference type="OrthoDB" id="5873279at2759"/>
<accession>A0A9P4YQ18</accession>
<feature type="compositionally biased region" description="Low complexity" evidence="2">
    <location>
        <begin position="667"/>
        <end position="699"/>
    </location>
</feature>
<feature type="compositionally biased region" description="Basic and acidic residues" evidence="2">
    <location>
        <begin position="416"/>
        <end position="440"/>
    </location>
</feature>
<feature type="region of interest" description="Disordered" evidence="2">
    <location>
        <begin position="294"/>
        <end position="391"/>
    </location>
</feature>
<name>A0A9P4YQ18_9HYPO</name>
<feature type="compositionally biased region" description="Polar residues" evidence="2">
    <location>
        <begin position="597"/>
        <end position="613"/>
    </location>
</feature>
<dbReference type="InterPro" id="IPR014756">
    <property type="entry name" value="Ig_E-set"/>
</dbReference>
<dbReference type="GeneID" id="55968742"/>
<evidence type="ECO:0000256" key="1">
    <source>
        <dbReference type="ARBA" id="ARBA00038216"/>
    </source>
</evidence>
<feature type="region of interest" description="Disordered" evidence="2">
    <location>
        <begin position="250"/>
        <end position="276"/>
    </location>
</feature>
<dbReference type="GO" id="GO:0007165">
    <property type="term" value="P:signal transduction"/>
    <property type="evidence" value="ECO:0007669"/>
    <property type="project" value="TreeGrafter"/>
</dbReference>
<dbReference type="GO" id="GO:0019901">
    <property type="term" value="F:protein kinase binding"/>
    <property type="evidence" value="ECO:0007669"/>
    <property type="project" value="TreeGrafter"/>
</dbReference>
<dbReference type="Pfam" id="PF16561">
    <property type="entry name" value="AMPK1_CBM"/>
    <property type="match status" value="1"/>
</dbReference>
<evidence type="ECO:0000313" key="4">
    <source>
        <dbReference type="EMBL" id="KAF4121026.1"/>
    </source>
</evidence>
<proteinExistence type="inferred from homology"/>
<comment type="caution">
    <text evidence="4">The sequence shown here is derived from an EMBL/GenBank/DDBJ whole genome shotgun (WGS) entry which is preliminary data.</text>
</comment>
<feature type="compositionally biased region" description="Polar residues" evidence="2">
    <location>
        <begin position="359"/>
        <end position="372"/>
    </location>
</feature>
<dbReference type="GO" id="GO:0016301">
    <property type="term" value="F:kinase activity"/>
    <property type="evidence" value="ECO:0007669"/>
    <property type="project" value="UniProtKB-KW"/>
</dbReference>
<feature type="compositionally biased region" description="Basic and acidic residues" evidence="2">
    <location>
        <begin position="548"/>
        <end position="560"/>
    </location>
</feature>